<dbReference type="Proteomes" id="UP000199706">
    <property type="component" value="Unassembled WGS sequence"/>
</dbReference>
<protein>
    <submittedName>
        <fullName evidence="4">Putative acetyltransferase</fullName>
    </submittedName>
</protein>
<dbReference type="PROSITE" id="PS51186">
    <property type="entry name" value="GNAT"/>
    <property type="match status" value="1"/>
</dbReference>
<dbReference type="PANTHER" id="PTHR43877">
    <property type="entry name" value="AMINOALKYLPHOSPHONATE N-ACETYLTRANSFERASE-RELATED-RELATED"/>
    <property type="match status" value="1"/>
</dbReference>
<dbReference type="Gene3D" id="3.40.630.30">
    <property type="match status" value="1"/>
</dbReference>
<gene>
    <name evidence="4" type="ORF">SAMN05216466_107206</name>
</gene>
<dbReference type="GO" id="GO:0016747">
    <property type="term" value="F:acyltransferase activity, transferring groups other than amino-acyl groups"/>
    <property type="evidence" value="ECO:0007669"/>
    <property type="project" value="InterPro"/>
</dbReference>
<proteinExistence type="predicted"/>
<dbReference type="CDD" id="cd04301">
    <property type="entry name" value="NAT_SF"/>
    <property type="match status" value="1"/>
</dbReference>
<dbReference type="AlphaFoldDB" id="A0A1G7ZWP2"/>
<evidence type="ECO:0000256" key="1">
    <source>
        <dbReference type="ARBA" id="ARBA00022679"/>
    </source>
</evidence>
<keyword evidence="1 4" id="KW-0808">Transferase</keyword>
<evidence type="ECO:0000313" key="4">
    <source>
        <dbReference type="EMBL" id="SDH13017.1"/>
    </source>
</evidence>
<dbReference type="OrthoDB" id="336415at2"/>
<dbReference type="RefSeq" id="WP_090685844.1">
    <property type="nucleotide sequence ID" value="NZ_CADERL010000025.1"/>
</dbReference>
<dbReference type="Pfam" id="PF00583">
    <property type="entry name" value="Acetyltransf_1"/>
    <property type="match status" value="1"/>
</dbReference>
<dbReference type="SUPFAM" id="SSF55729">
    <property type="entry name" value="Acyl-CoA N-acyltransferases (Nat)"/>
    <property type="match status" value="1"/>
</dbReference>
<sequence>MDKNITTKSIPESLTLRALRVADAEQLHALERQPAMLHGHPSAPYPTLERTCDWIKQIASPQIAIAAMVGDILVGFGELSPGKLRRAHTAKIALGVHEAWHGRGIGNALVAEMLDLADNWLGLRRVELYVFTDNEPAIALYRKHGFEVEARQRGATLRDGVLIDCYFMARFREPAPFATDQNNEYKQREV</sequence>
<dbReference type="InterPro" id="IPR016181">
    <property type="entry name" value="Acyl_CoA_acyltransferase"/>
</dbReference>
<reference evidence="4 5" key="1">
    <citation type="submission" date="2016-10" db="EMBL/GenBank/DDBJ databases">
        <authorList>
            <person name="de Groot N.N."/>
        </authorList>
    </citation>
    <scope>NUCLEOTIDE SEQUENCE [LARGE SCALE GENOMIC DNA]</scope>
    <source>
        <strain evidence="4 5">LMG 2247</strain>
    </source>
</reference>
<feature type="domain" description="N-acetyltransferase" evidence="3">
    <location>
        <begin position="14"/>
        <end position="173"/>
    </location>
</feature>
<evidence type="ECO:0000313" key="5">
    <source>
        <dbReference type="Proteomes" id="UP000199706"/>
    </source>
</evidence>
<keyword evidence="2" id="KW-0012">Acyltransferase</keyword>
<organism evidence="4 5">
    <name type="scientific">Paraburkholderia phenazinium</name>
    <dbReference type="NCBI Taxonomy" id="60549"/>
    <lineage>
        <taxon>Bacteria</taxon>
        <taxon>Pseudomonadati</taxon>
        <taxon>Pseudomonadota</taxon>
        <taxon>Betaproteobacteria</taxon>
        <taxon>Burkholderiales</taxon>
        <taxon>Burkholderiaceae</taxon>
        <taxon>Paraburkholderia</taxon>
    </lineage>
</organism>
<name>A0A1G7ZWP2_9BURK</name>
<dbReference type="InterPro" id="IPR050832">
    <property type="entry name" value="Bact_Acetyltransf"/>
</dbReference>
<evidence type="ECO:0000259" key="3">
    <source>
        <dbReference type="PROSITE" id="PS51186"/>
    </source>
</evidence>
<accession>A0A1G7ZWP2</accession>
<dbReference type="InterPro" id="IPR000182">
    <property type="entry name" value="GNAT_dom"/>
</dbReference>
<evidence type="ECO:0000256" key="2">
    <source>
        <dbReference type="ARBA" id="ARBA00023315"/>
    </source>
</evidence>
<dbReference type="EMBL" id="FNCJ01000007">
    <property type="protein sequence ID" value="SDH13017.1"/>
    <property type="molecule type" value="Genomic_DNA"/>
</dbReference>